<reference evidence="1 2" key="1">
    <citation type="submission" date="2020-03" db="EMBL/GenBank/DDBJ databases">
        <title>Complete genome sequence of Shewanella sp.</title>
        <authorList>
            <person name="Kim Y.-S."/>
            <person name="Kim S.-J."/>
            <person name="Jung H.-K."/>
            <person name="Kim K.-H."/>
        </authorList>
    </citation>
    <scope>NUCLEOTIDE SEQUENCE [LARGE SCALE GENOMIC DNA]</scope>
    <source>
        <strain evidence="1 2">PN3F2</strain>
    </source>
</reference>
<dbReference type="RefSeq" id="WP_167679760.1">
    <property type="nucleotide sequence ID" value="NZ_CP050313.1"/>
</dbReference>
<dbReference type="AlphaFoldDB" id="A0A6G9QMU2"/>
<organism evidence="1 2">
    <name type="scientific">Shewanella aestuarii</name>
    <dbReference type="NCBI Taxonomy" id="1028752"/>
    <lineage>
        <taxon>Bacteria</taxon>
        <taxon>Pseudomonadati</taxon>
        <taxon>Pseudomonadota</taxon>
        <taxon>Gammaproteobacteria</taxon>
        <taxon>Alteromonadales</taxon>
        <taxon>Shewanellaceae</taxon>
        <taxon>Shewanella</taxon>
    </lineage>
</organism>
<sequence length="172" mass="18270">MNAFLAKYWIIGLTLFALVGQGMLANGGSMVPVAHANMDEQALVESSDMSDGYSLVSSSEQATDCHGNVISAVVTPINHSVNSTNSIDSKDNVHLMAVQNESDQQTQSETNCCNGAGGCSLDCNHCLTITLTADMMDMPLLIANDSVNIMPVFMGVNRLSIDFPPAFRPPIA</sequence>
<dbReference type="EMBL" id="CP050313">
    <property type="protein sequence ID" value="QIR15904.1"/>
    <property type="molecule type" value="Genomic_DNA"/>
</dbReference>
<proteinExistence type="predicted"/>
<protein>
    <recommendedName>
        <fullName evidence="3">CopL family metal-binding regulatory protein</fullName>
    </recommendedName>
</protein>
<gene>
    <name evidence="1" type="ORF">HBH39_16670</name>
</gene>
<name>A0A6G9QMU2_9GAMM</name>
<evidence type="ECO:0008006" key="3">
    <source>
        <dbReference type="Google" id="ProtNLM"/>
    </source>
</evidence>
<accession>A0A6G9QMU2</accession>
<keyword evidence="2" id="KW-1185">Reference proteome</keyword>
<evidence type="ECO:0000313" key="1">
    <source>
        <dbReference type="EMBL" id="QIR15904.1"/>
    </source>
</evidence>
<dbReference type="Proteomes" id="UP000502608">
    <property type="component" value="Chromosome"/>
</dbReference>
<dbReference type="KEGG" id="saes:HBH39_16670"/>
<evidence type="ECO:0000313" key="2">
    <source>
        <dbReference type="Proteomes" id="UP000502608"/>
    </source>
</evidence>